<dbReference type="PANTHER" id="PTHR43542:SF1">
    <property type="entry name" value="METHYLTRANSFERASE"/>
    <property type="match status" value="1"/>
</dbReference>
<dbReference type="EMBL" id="AZCV01000001">
    <property type="protein sequence ID" value="KRK38601.1"/>
    <property type="molecule type" value="Genomic_DNA"/>
</dbReference>
<dbReference type="PATRIC" id="fig|1423722.3.peg.292"/>
<dbReference type="PROSITE" id="PS00092">
    <property type="entry name" value="N6_MTASE"/>
    <property type="match status" value="1"/>
</dbReference>
<dbReference type="Gene3D" id="3.40.50.150">
    <property type="entry name" value="Vaccinia Virus protein VP39"/>
    <property type="match status" value="1"/>
</dbReference>
<dbReference type="NCBIfam" id="TIGR00095">
    <property type="entry name" value="16S rRNA (guanine(966)-N(2))-methyltransferase RsmD"/>
    <property type="match status" value="1"/>
</dbReference>
<dbReference type="PANTHER" id="PTHR43542">
    <property type="entry name" value="METHYLTRANSFERASE"/>
    <property type="match status" value="1"/>
</dbReference>
<sequence>MRIIAGQYARRNLFTLKSNLTRPTGDKVKESLFNSLGQFFDGGQVLDLYAGSGALGIEAVSRGMDKAYLVDIAAGAIEIIKKNVALTKETDKFTVIKRPDTVALQQLVQQSCQFNLVFLDPPYAKQKISQIITKMLDLDLLAPGALVVAETDEQTELMTVPGTSLQKTLNYGHTTIRIYQREQ</sequence>
<dbReference type="InterPro" id="IPR029063">
    <property type="entry name" value="SAM-dependent_MTases_sf"/>
</dbReference>
<reference evidence="3 4" key="1">
    <citation type="journal article" date="2015" name="Genome Announc.">
        <title>Expanding the biotechnology potential of lactobacilli through comparative genomics of 213 strains and associated genera.</title>
        <authorList>
            <person name="Sun Z."/>
            <person name="Harris H.M."/>
            <person name="McCann A."/>
            <person name="Guo C."/>
            <person name="Argimon S."/>
            <person name="Zhang W."/>
            <person name="Yang X."/>
            <person name="Jeffery I.B."/>
            <person name="Cooney J.C."/>
            <person name="Kagawa T.F."/>
            <person name="Liu W."/>
            <person name="Song Y."/>
            <person name="Salvetti E."/>
            <person name="Wrobel A."/>
            <person name="Rasinkangas P."/>
            <person name="Parkhill J."/>
            <person name="Rea M.C."/>
            <person name="O'Sullivan O."/>
            <person name="Ritari J."/>
            <person name="Douillard F.P."/>
            <person name="Paul Ross R."/>
            <person name="Yang R."/>
            <person name="Briner A.E."/>
            <person name="Felis G.E."/>
            <person name="de Vos W.M."/>
            <person name="Barrangou R."/>
            <person name="Klaenhammer T.R."/>
            <person name="Caufield P.W."/>
            <person name="Cui Y."/>
            <person name="Zhang H."/>
            <person name="O'Toole P.W."/>
        </authorList>
    </citation>
    <scope>NUCLEOTIDE SEQUENCE [LARGE SCALE GENOMIC DNA]</scope>
    <source>
        <strain evidence="3 4">DSM 20534</strain>
    </source>
</reference>
<dbReference type="AlphaFoldDB" id="A0A0R1GXU7"/>
<accession>A0A0R1GXU7</accession>
<keyword evidence="4" id="KW-1185">Reference proteome</keyword>
<name>A0A0R1GXU7_9LACO</name>
<organism evidence="3 4">
    <name type="scientific">Amylolactobacillus amylotrophicus DSM 20534</name>
    <dbReference type="NCBI Taxonomy" id="1423722"/>
    <lineage>
        <taxon>Bacteria</taxon>
        <taxon>Bacillati</taxon>
        <taxon>Bacillota</taxon>
        <taxon>Bacilli</taxon>
        <taxon>Lactobacillales</taxon>
        <taxon>Lactobacillaceae</taxon>
        <taxon>Amylolactobacillus</taxon>
    </lineage>
</organism>
<evidence type="ECO:0000256" key="2">
    <source>
        <dbReference type="ARBA" id="ARBA00022679"/>
    </source>
</evidence>
<evidence type="ECO:0000256" key="1">
    <source>
        <dbReference type="ARBA" id="ARBA00022603"/>
    </source>
</evidence>
<protein>
    <submittedName>
        <fullName evidence="3">RNA methyltransferase, RsmD family</fullName>
    </submittedName>
</protein>
<dbReference type="Proteomes" id="UP000050909">
    <property type="component" value="Unassembled WGS sequence"/>
</dbReference>
<comment type="caution">
    <text evidence="3">The sequence shown here is derived from an EMBL/GenBank/DDBJ whole genome shotgun (WGS) entry which is preliminary data.</text>
</comment>
<keyword evidence="2 3" id="KW-0808">Transferase</keyword>
<dbReference type="SUPFAM" id="SSF53335">
    <property type="entry name" value="S-adenosyl-L-methionine-dependent methyltransferases"/>
    <property type="match status" value="1"/>
</dbReference>
<evidence type="ECO:0000313" key="3">
    <source>
        <dbReference type="EMBL" id="KRK38601.1"/>
    </source>
</evidence>
<gene>
    <name evidence="3" type="ORF">FC62_GL000288</name>
</gene>
<dbReference type="GO" id="GO:0008168">
    <property type="term" value="F:methyltransferase activity"/>
    <property type="evidence" value="ECO:0007669"/>
    <property type="project" value="UniProtKB-KW"/>
</dbReference>
<dbReference type="InterPro" id="IPR004398">
    <property type="entry name" value="RNA_MeTrfase_RsmD"/>
</dbReference>
<dbReference type="CDD" id="cd02440">
    <property type="entry name" value="AdoMet_MTases"/>
    <property type="match status" value="1"/>
</dbReference>
<dbReference type="InterPro" id="IPR002052">
    <property type="entry name" value="DNA_methylase_N6_adenine_CS"/>
</dbReference>
<dbReference type="RefSeq" id="WP_054745191.1">
    <property type="nucleotide sequence ID" value="NZ_AZCV01000001.1"/>
</dbReference>
<dbReference type="Pfam" id="PF03602">
    <property type="entry name" value="Cons_hypoth95"/>
    <property type="match status" value="1"/>
</dbReference>
<evidence type="ECO:0000313" key="4">
    <source>
        <dbReference type="Proteomes" id="UP000050909"/>
    </source>
</evidence>
<dbReference type="PIRSF" id="PIRSF004553">
    <property type="entry name" value="CHP00095"/>
    <property type="match status" value="1"/>
</dbReference>
<proteinExistence type="predicted"/>
<dbReference type="GO" id="GO:0003676">
    <property type="term" value="F:nucleic acid binding"/>
    <property type="evidence" value="ECO:0007669"/>
    <property type="project" value="InterPro"/>
</dbReference>
<keyword evidence="1 3" id="KW-0489">Methyltransferase</keyword>
<dbReference type="GO" id="GO:0031167">
    <property type="term" value="P:rRNA methylation"/>
    <property type="evidence" value="ECO:0007669"/>
    <property type="project" value="InterPro"/>
</dbReference>